<dbReference type="GeneID" id="17311248"/>
<proteinExistence type="predicted"/>
<evidence type="ECO:0000313" key="3">
    <source>
        <dbReference type="EnsemblProtists" id="EKX54638"/>
    </source>
</evidence>
<evidence type="ECO:0000313" key="4">
    <source>
        <dbReference type="Proteomes" id="UP000011087"/>
    </source>
</evidence>
<evidence type="ECO:0000256" key="1">
    <source>
        <dbReference type="SAM" id="MobiDB-lite"/>
    </source>
</evidence>
<dbReference type="Proteomes" id="UP000011087">
    <property type="component" value="Unassembled WGS sequence"/>
</dbReference>
<dbReference type="EMBL" id="JH992967">
    <property type="protein sequence ID" value="EKX54638.1"/>
    <property type="molecule type" value="Genomic_DNA"/>
</dbReference>
<reference evidence="2 4" key="1">
    <citation type="journal article" date="2012" name="Nature">
        <title>Algal genomes reveal evolutionary mosaicism and the fate of nucleomorphs.</title>
        <authorList>
            <consortium name="DOE Joint Genome Institute"/>
            <person name="Curtis B.A."/>
            <person name="Tanifuji G."/>
            <person name="Burki F."/>
            <person name="Gruber A."/>
            <person name="Irimia M."/>
            <person name="Maruyama S."/>
            <person name="Arias M.C."/>
            <person name="Ball S.G."/>
            <person name="Gile G.H."/>
            <person name="Hirakawa Y."/>
            <person name="Hopkins J.F."/>
            <person name="Kuo A."/>
            <person name="Rensing S.A."/>
            <person name="Schmutz J."/>
            <person name="Symeonidi A."/>
            <person name="Elias M."/>
            <person name="Eveleigh R.J."/>
            <person name="Herman E.K."/>
            <person name="Klute M.J."/>
            <person name="Nakayama T."/>
            <person name="Obornik M."/>
            <person name="Reyes-Prieto A."/>
            <person name="Armbrust E.V."/>
            <person name="Aves S.J."/>
            <person name="Beiko R.G."/>
            <person name="Coutinho P."/>
            <person name="Dacks J.B."/>
            <person name="Durnford D.G."/>
            <person name="Fast N.M."/>
            <person name="Green B.R."/>
            <person name="Grisdale C.J."/>
            <person name="Hempel F."/>
            <person name="Henrissat B."/>
            <person name="Hoppner M.P."/>
            <person name="Ishida K."/>
            <person name="Kim E."/>
            <person name="Koreny L."/>
            <person name="Kroth P.G."/>
            <person name="Liu Y."/>
            <person name="Malik S.B."/>
            <person name="Maier U.G."/>
            <person name="McRose D."/>
            <person name="Mock T."/>
            <person name="Neilson J.A."/>
            <person name="Onodera N.T."/>
            <person name="Poole A.M."/>
            <person name="Pritham E.J."/>
            <person name="Richards T.A."/>
            <person name="Rocap G."/>
            <person name="Roy S.W."/>
            <person name="Sarai C."/>
            <person name="Schaack S."/>
            <person name="Shirato S."/>
            <person name="Slamovits C.H."/>
            <person name="Spencer D.F."/>
            <person name="Suzuki S."/>
            <person name="Worden A.Z."/>
            <person name="Zauner S."/>
            <person name="Barry K."/>
            <person name="Bell C."/>
            <person name="Bharti A.K."/>
            <person name="Crow J.A."/>
            <person name="Grimwood J."/>
            <person name="Kramer R."/>
            <person name="Lindquist E."/>
            <person name="Lucas S."/>
            <person name="Salamov A."/>
            <person name="McFadden G.I."/>
            <person name="Lane C.E."/>
            <person name="Keeling P.J."/>
            <person name="Gray M.W."/>
            <person name="Grigoriev I.V."/>
            <person name="Archibald J.M."/>
        </authorList>
    </citation>
    <scope>NUCLEOTIDE SEQUENCE</scope>
    <source>
        <strain evidence="2 4">CCMP2712</strain>
    </source>
</reference>
<reference evidence="4" key="2">
    <citation type="submission" date="2012-11" db="EMBL/GenBank/DDBJ databases">
        <authorList>
            <person name="Kuo A."/>
            <person name="Curtis B.A."/>
            <person name="Tanifuji G."/>
            <person name="Burki F."/>
            <person name="Gruber A."/>
            <person name="Irimia M."/>
            <person name="Maruyama S."/>
            <person name="Arias M.C."/>
            <person name="Ball S.G."/>
            <person name="Gile G.H."/>
            <person name="Hirakawa Y."/>
            <person name="Hopkins J.F."/>
            <person name="Rensing S.A."/>
            <person name="Schmutz J."/>
            <person name="Symeonidi A."/>
            <person name="Elias M."/>
            <person name="Eveleigh R.J."/>
            <person name="Herman E.K."/>
            <person name="Klute M.J."/>
            <person name="Nakayama T."/>
            <person name="Obornik M."/>
            <person name="Reyes-Prieto A."/>
            <person name="Armbrust E.V."/>
            <person name="Aves S.J."/>
            <person name="Beiko R.G."/>
            <person name="Coutinho P."/>
            <person name="Dacks J.B."/>
            <person name="Durnford D.G."/>
            <person name="Fast N.M."/>
            <person name="Green B.R."/>
            <person name="Grisdale C."/>
            <person name="Hempe F."/>
            <person name="Henrissat B."/>
            <person name="Hoppner M.P."/>
            <person name="Ishida K.-I."/>
            <person name="Kim E."/>
            <person name="Koreny L."/>
            <person name="Kroth P.G."/>
            <person name="Liu Y."/>
            <person name="Malik S.-B."/>
            <person name="Maier U.G."/>
            <person name="McRose D."/>
            <person name="Mock T."/>
            <person name="Neilson J.A."/>
            <person name="Onodera N.T."/>
            <person name="Poole A.M."/>
            <person name="Pritham E.J."/>
            <person name="Richards T.A."/>
            <person name="Rocap G."/>
            <person name="Roy S.W."/>
            <person name="Sarai C."/>
            <person name="Schaack S."/>
            <person name="Shirato S."/>
            <person name="Slamovits C.H."/>
            <person name="Spencer D.F."/>
            <person name="Suzuki S."/>
            <person name="Worden A.Z."/>
            <person name="Zauner S."/>
            <person name="Barry K."/>
            <person name="Bell C."/>
            <person name="Bharti A.K."/>
            <person name="Crow J.A."/>
            <person name="Grimwood J."/>
            <person name="Kramer R."/>
            <person name="Lindquist E."/>
            <person name="Lucas S."/>
            <person name="Salamov A."/>
            <person name="McFadden G.I."/>
            <person name="Lane C.E."/>
            <person name="Keeling P.J."/>
            <person name="Gray M.W."/>
            <person name="Grigoriev I.V."/>
            <person name="Archibald J.M."/>
        </authorList>
    </citation>
    <scope>NUCLEOTIDE SEQUENCE</scope>
    <source>
        <strain evidence="4">CCMP2712</strain>
    </source>
</reference>
<dbReference type="HOGENOM" id="CLU_329420_0_0_1"/>
<dbReference type="KEGG" id="gtt:GUITHDRAFT_100112"/>
<sequence length="872" mass="100730">MDPQNSDPNPQPPWQLTDLPPLRFLLRCCEPAKIQTRNIRQKNDLFPQEPANVKTPRKQTKTTGIADANFRFLREIDMIQASSDFRAQTPFAVGLKKSPDGEPMLLVANKPFEKLFGQVPDAGLPLRQLLGPATKAADRDRLLEGIRGEGRSEAGSMLLYGKSQQAGRKALPVEATIEVRSLKDTKGYRTYFGMRVEGVKPADHEYVRHCEVTNEWLGHDLKYKHERSSKEHSVEKKVGLVSRMLMLHVRDDDKEERHRQQLDPYGDIDRPIDLHVSLNQGSKAVDRRSSLQDDLVKDVKHGVRGDGVLRRCSLQSFGIKDTVASTTSMESLHQKSQEWVAEHHELFNPIRERGSYSVEVVPGGLQAPQAWMRNEVSKPRSRSCRSSQSDGFSKKKITKPEPMLKRLPAGPIPELEMKNGQPAHGRDFEEFMGSELIALASSQADLRAQLSQMYDSFECQRSEFVESLQSNAVHKSINEIEDVLELSSMIKDLQSSIHTALMTMEESLDAARRHDVSDLQDVKRIISQEQRGKVMSNLYDQGLGHIDKIQMNATEWQSCDPGMKSYRGESRWSLVLFVNILQQRLFRHAWIKWKAMRRKRERSAQTLLLFSAVREWNLIADIMCKASNNSNRELEITSRVLVQSLLKFSRGPRARPSNMTDRCRQVYTWMESQRLKSTFFARMKTLLNRMKLLKRHENTREKKNLSRHLCIWRRETEASRAQEFESLQMKMNLSKILRKWIVGSSCREMVLSVHRKRRNQKHQRAAFRRWDDMKRDEDAVESTCILENQDWGNTTVIKDRISEAACLDEKVDKGLVSILIMIQKTKLLIMRFFFRWHSSLVACQKLLYTQEASQSFVLKSYTSFTRVRLRLP</sequence>
<dbReference type="AlphaFoldDB" id="L1K2P0"/>
<evidence type="ECO:0000313" key="2">
    <source>
        <dbReference type="EMBL" id="EKX54638.1"/>
    </source>
</evidence>
<protein>
    <submittedName>
        <fullName evidence="2 3">Uncharacterized protein</fullName>
    </submittedName>
</protein>
<gene>
    <name evidence="2" type="ORF">GUITHDRAFT_100112</name>
</gene>
<dbReference type="PaxDb" id="55529-EKX54638"/>
<organism evidence="2">
    <name type="scientific">Guillardia theta (strain CCMP2712)</name>
    <name type="common">Cryptophyte</name>
    <dbReference type="NCBI Taxonomy" id="905079"/>
    <lineage>
        <taxon>Eukaryota</taxon>
        <taxon>Cryptophyceae</taxon>
        <taxon>Pyrenomonadales</taxon>
        <taxon>Geminigeraceae</taxon>
        <taxon>Guillardia</taxon>
    </lineage>
</organism>
<dbReference type="EnsemblProtists" id="EKX54638">
    <property type="protein sequence ID" value="EKX54638"/>
    <property type="gene ID" value="GUITHDRAFT_100112"/>
</dbReference>
<feature type="region of interest" description="Disordered" evidence="1">
    <location>
        <begin position="374"/>
        <end position="405"/>
    </location>
</feature>
<keyword evidence="4" id="KW-1185">Reference proteome</keyword>
<reference evidence="3" key="3">
    <citation type="submission" date="2015-06" db="UniProtKB">
        <authorList>
            <consortium name="EnsemblProtists"/>
        </authorList>
    </citation>
    <scope>IDENTIFICATION</scope>
</reference>
<name>L1K2P0_GUITC</name>
<dbReference type="RefSeq" id="XP_005841618.1">
    <property type="nucleotide sequence ID" value="XM_005841561.1"/>
</dbReference>
<accession>L1K2P0</accession>